<keyword evidence="2" id="KW-1185">Reference proteome</keyword>
<organism evidence="1 2">
    <name type="scientific">Trifolium pratense</name>
    <name type="common">Red clover</name>
    <dbReference type="NCBI Taxonomy" id="57577"/>
    <lineage>
        <taxon>Eukaryota</taxon>
        <taxon>Viridiplantae</taxon>
        <taxon>Streptophyta</taxon>
        <taxon>Embryophyta</taxon>
        <taxon>Tracheophyta</taxon>
        <taxon>Spermatophyta</taxon>
        <taxon>Magnoliopsida</taxon>
        <taxon>eudicotyledons</taxon>
        <taxon>Gunneridae</taxon>
        <taxon>Pentapetalae</taxon>
        <taxon>rosids</taxon>
        <taxon>fabids</taxon>
        <taxon>Fabales</taxon>
        <taxon>Fabaceae</taxon>
        <taxon>Papilionoideae</taxon>
        <taxon>50 kb inversion clade</taxon>
        <taxon>NPAAA clade</taxon>
        <taxon>Hologalegina</taxon>
        <taxon>IRL clade</taxon>
        <taxon>Trifolieae</taxon>
        <taxon>Trifolium</taxon>
    </lineage>
</organism>
<gene>
    <name evidence="1" type="ORF">MILVUS5_LOCUS21343</name>
</gene>
<evidence type="ECO:0000313" key="2">
    <source>
        <dbReference type="Proteomes" id="UP001177021"/>
    </source>
</evidence>
<comment type="caution">
    <text evidence="1">The sequence shown here is derived from an EMBL/GenBank/DDBJ whole genome shotgun (WGS) entry which is preliminary data.</text>
</comment>
<name>A0ACB0KEC6_TRIPR</name>
<dbReference type="EMBL" id="CASHSV030000206">
    <property type="protein sequence ID" value="CAJ2654123.1"/>
    <property type="molecule type" value="Genomic_DNA"/>
</dbReference>
<sequence length="1002" mass="114481">MNILSWNCRGLGGPSAIPNLRKLAREHKPDILFLSETLSHARHLEPIRVTLGYDSCLAIDVEGQSGGLAVFWKDKSKCSVLNYSRNFINMLVEDEQKGEWRLTCYYGYPERSRRRHAWNLLRELVNVSPVPWCIIGDFNDLLSQEDKKGIHPHPNWLCMGFRQAIADCNLIDIPLTGHPFTWIKSRGTPHVIEERLDRAMASTSWLHLFPDVRLSNLLASHSDHSPILLQCSPTITVRFNGSFRFENKWLKEPDLEETVIDGWGANDNVAIVDRVARCANKLQRWGKRKRVKFKQEIAECVREMEALRDNQGEVESRRFQECSNKHASLLVQEEGYWKQRAKMHWLQEGDLNTRFFHMSASARSKKKKITKLMDDADDCFLFCRANVAEVTQLLSILQTYERASGQEINLSKSEVFISRNMSQAAQADLAGILGVRHVLGTGIYLGLPSMVGRSKKTIFSYIKDRIWKRINSWRGRALSKAGKEIMIKSVLQAIPAYVMSMFILPSSFIDDIEKMINAFWWGGGNGNSKGIHWLAWERLACPKDKGGLGFRNFEAFNMAMVAKQAWKILQNPDTLVARLIKARYFPRSTLLEASLGSNPSFAWRSIWKARQVLILGCRWRIGGGDKIHVMSDPWLRGNGERWIPSPQPEGMYNLFVRDLMVDNYKAWNVTKIRMLFPVQEAERIIATPLIGSVYEDKVVWEEERNGCYSVKSGYKLAMKCIFRNDKYHVKGNWKEIWKAHAPHKARHLLWRLCRGCIPTRRRLLERHVDCDVHCPLCEDEVEDEVHAFFTCASAQSSWQAAGLSSVLGSTACQQGSAADRVFALCRNEDYATIGRVAMLLWSIWHNRNDKIWNDNVRSPNQIGRAAFDQWNEWIAVHKLRSNDDHDVPVVSTIRWEKPRIGWLKCNVDAAFFVGAGRIAMGACFRDNSGEFMAEITQWQQLTLSTEEGEAWALLQAMNEAKSRDLADCAPPMNKLLVTADGLSVFAASDIDVILSRICSSLT</sequence>
<protein>
    <submittedName>
        <fullName evidence="1">Uncharacterized protein</fullName>
    </submittedName>
</protein>
<evidence type="ECO:0000313" key="1">
    <source>
        <dbReference type="EMBL" id="CAJ2654123.1"/>
    </source>
</evidence>
<reference evidence="1" key="1">
    <citation type="submission" date="2023-10" db="EMBL/GenBank/DDBJ databases">
        <authorList>
            <person name="Rodriguez Cubillos JULIANA M."/>
            <person name="De Vega J."/>
        </authorList>
    </citation>
    <scope>NUCLEOTIDE SEQUENCE</scope>
</reference>
<dbReference type="Proteomes" id="UP001177021">
    <property type="component" value="Unassembled WGS sequence"/>
</dbReference>
<accession>A0ACB0KEC6</accession>
<proteinExistence type="predicted"/>